<gene>
    <name evidence="1" type="ORF">EVAR_78498_1</name>
</gene>
<name>A0A4C1TYA2_EUMVA</name>
<dbReference type="Proteomes" id="UP000299102">
    <property type="component" value="Unassembled WGS sequence"/>
</dbReference>
<dbReference type="EMBL" id="BGZK01000103">
    <property type="protein sequence ID" value="GBP19029.1"/>
    <property type="molecule type" value="Genomic_DNA"/>
</dbReference>
<accession>A0A4C1TYA2</accession>
<evidence type="ECO:0000313" key="1">
    <source>
        <dbReference type="EMBL" id="GBP19029.1"/>
    </source>
</evidence>
<organism evidence="1 2">
    <name type="scientific">Eumeta variegata</name>
    <name type="common">Bagworm moth</name>
    <name type="synonym">Eumeta japonica</name>
    <dbReference type="NCBI Taxonomy" id="151549"/>
    <lineage>
        <taxon>Eukaryota</taxon>
        <taxon>Metazoa</taxon>
        <taxon>Ecdysozoa</taxon>
        <taxon>Arthropoda</taxon>
        <taxon>Hexapoda</taxon>
        <taxon>Insecta</taxon>
        <taxon>Pterygota</taxon>
        <taxon>Neoptera</taxon>
        <taxon>Endopterygota</taxon>
        <taxon>Lepidoptera</taxon>
        <taxon>Glossata</taxon>
        <taxon>Ditrysia</taxon>
        <taxon>Tineoidea</taxon>
        <taxon>Psychidae</taxon>
        <taxon>Oiketicinae</taxon>
        <taxon>Eumeta</taxon>
    </lineage>
</organism>
<keyword evidence="2" id="KW-1185">Reference proteome</keyword>
<protein>
    <submittedName>
        <fullName evidence="1">Uncharacterized protein</fullName>
    </submittedName>
</protein>
<proteinExistence type="predicted"/>
<reference evidence="1 2" key="1">
    <citation type="journal article" date="2019" name="Commun. Biol.">
        <title>The bagworm genome reveals a unique fibroin gene that provides high tensile strength.</title>
        <authorList>
            <person name="Kono N."/>
            <person name="Nakamura H."/>
            <person name="Ohtoshi R."/>
            <person name="Tomita M."/>
            <person name="Numata K."/>
            <person name="Arakawa K."/>
        </authorList>
    </citation>
    <scope>NUCLEOTIDE SEQUENCE [LARGE SCALE GENOMIC DNA]</scope>
</reference>
<dbReference type="AlphaFoldDB" id="A0A4C1TYA2"/>
<sequence>MPKIVQVFTQALALDRGFGCFVFWIVPVPNSLPSRARSGHRSAFECTMRAADRLIYFTLYTTAIRPMVFVPHTVNCTAVVALYAAVDRPRAGQVAWESAVLE</sequence>
<evidence type="ECO:0000313" key="2">
    <source>
        <dbReference type="Proteomes" id="UP000299102"/>
    </source>
</evidence>
<comment type="caution">
    <text evidence="1">The sequence shown here is derived from an EMBL/GenBank/DDBJ whole genome shotgun (WGS) entry which is preliminary data.</text>
</comment>